<evidence type="ECO:0008006" key="4">
    <source>
        <dbReference type="Google" id="ProtNLM"/>
    </source>
</evidence>
<feature type="coiled-coil region" evidence="1">
    <location>
        <begin position="16"/>
        <end position="73"/>
    </location>
</feature>
<evidence type="ECO:0000313" key="3">
    <source>
        <dbReference type="Proteomes" id="UP000632828"/>
    </source>
</evidence>
<dbReference type="EMBL" id="JACWUN010000004">
    <property type="protein sequence ID" value="MBD1399934.1"/>
    <property type="molecule type" value="Genomic_DNA"/>
</dbReference>
<organism evidence="2 3">
    <name type="scientific">Pelovirga terrestris</name>
    <dbReference type="NCBI Taxonomy" id="2771352"/>
    <lineage>
        <taxon>Bacteria</taxon>
        <taxon>Pseudomonadati</taxon>
        <taxon>Thermodesulfobacteriota</taxon>
        <taxon>Desulfuromonadia</taxon>
        <taxon>Geobacterales</taxon>
        <taxon>Geobacteraceae</taxon>
        <taxon>Pelovirga</taxon>
    </lineage>
</organism>
<proteinExistence type="predicted"/>
<keyword evidence="3" id="KW-1185">Reference proteome</keyword>
<dbReference type="RefSeq" id="WP_191154212.1">
    <property type="nucleotide sequence ID" value="NZ_JACWUN010000004.1"/>
</dbReference>
<accession>A0A8J6QKJ6</accession>
<comment type="caution">
    <text evidence="2">The sequence shown here is derived from an EMBL/GenBank/DDBJ whole genome shotgun (WGS) entry which is preliminary data.</text>
</comment>
<dbReference type="Proteomes" id="UP000632828">
    <property type="component" value="Unassembled WGS sequence"/>
</dbReference>
<gene>
    <name evidence="2" type="ORF">ICT70_04540</name>
</gene>
<keyword evidence="1" id="KW-0175">Coiled coil</keyword>
<evidence type="ECO:0000313" key="2">
    <source>
        <dbReference type="EMBL" id="MBD1399934.1"/>
    </source>
</evidence>
<sequence>MDNKLEQLFYIALGGALSVKEKLENNSEEVKKWQSEAEANARAFLDELSQRGAQEKDQVKDLLREQIKEVINELGLVTRVDLEELKKDLKTK</sequence>
<protein>
    <recommendedName>
        <fullName evidence="4">Phasin superfamily protein</fullName>
    </recommendedName>
</protein>
<evidence type="ECO:0000256" key="1">
    <source>
        <dbReference type="SAM" id="Coils"/>
    </source>
</evidence>
<reference evidence="2" key="1">
    <citation type="submission" date="2020-09" db="EMBL/GenBank/DDBJ databases">
        <title>Pelobacter alkaliphilus sp. nov., a novel anaerobic arsenate-reducing bacterium from terrestrial mud volcano.</title>
        <authorList>
            <person name="Khomyakova M.A."/>
            <person name="Merkel A.Y."/>
            <person name="Slobodkin A.I."/>
        </authorList>
    </citation>
    <scope>NUCLEOTIDE SEQUENCE</scope>
    <source>
        <strain evidence="2">M08fum</strain>
    </source>
</reference>
<dbReference type="AlphaFoldDB" id="A0A8J6QKJ6"/>
<name>A0A8J6QKJ6_9BACT</name>